<dbReference type="RefSeq" id="WP_188631860.1">
    <property type="nucleotide sequence ID" value="NZ_BMNQ01000006.1"/>
</dbReference>
<evidence type="ECO:0000313" key="3">
    <source>
        <dbReference type="Proteomes" id="UP000658382"/>
    </source>
</evidence>
<keyword evidence="1" id="KW-0812">Transmembrane</keyword>
<evidence type="ECO:0000313" key="2">
    <source>
        <dbReference type="EMBL" id="GGJ88525.1"/>
    </source>
</evidence>
<gene>
    <name evidence="2" type="ORF">GCM10007063_08820</name>
</gene>
<feature type="transmembrane region" description="Helical" evidence="1">
    <location>
        <begin position="6"/>
        <end position="21"/>
    </location>
</feature>
<dbReference type="EMBL" id="BMNQ01000006">
    <property type="protein sequence ID" value="GGJ88525.1"/>
    <property type="molecule type" value="Genomic_DNA"/>
</dbReference>
<feature type="transmembrane region" description="Helical" evidence="1">
    <location>
        <begin position="33"/>
        <end position="53"/>
    </location>
</feature>
<keyword evidence="1" id="KW-0472">Membrane</keyword>
<keyword evidence="1" id="KW-1133">Transmembrane helix</keyword>
<protein>
    <submittedName>
        <fullName evidence="2">Uncharacterized protein</fullName>
    </submittedName>
</protein>
<feature type="transmembrane region" description="Helical" evidence="1">
    <location>
        <begin position="59"/>
        <end position="79"/>
    </location>
</feature>
<proteinExistence type="predicted"/>
<dbReference type="AlphaFoldDB" id="A0A917PR28"/>
<name>A0A917PR28_9BACI</name>
<accession>A0A917PR28</accession>
<sequence length="96" mass="11183">MGIILMFMLLSTVTPFIFLQLHKKIFAGVQSVLILGMWLYFIQVMFVAVPTVFSITWLMFYASLILAEVAWVMFIIDAVKTADQYRKGYHKREILN</sequence>
<organism evidence="2 3">
    <name type="scientific">Lentibacillus kapialis</name>
    <dbReference type="NCBI Taxonomy" id="340214"/>
    <lineage>
        <taxon>Bacteria</taxon>
        <taxon>Bacillati</taxon>
        <taxon>Bacillota</taxon>
        <taxon>Bacilli</taxon>
        <taxon>Bacillales</taxon>
        <taxon>Bacillaceae</taxon>
        <taxon>Lentibacillus</taxon>
    </lineage>
</organism>
<evidence type="ECO:0000256" key="1">
    <source>
        <dbReference type="SAM" id="Phobius"/>
    </source>
</evidence>
<reference evidence="2" key="2">
    <citation type="submission" date="2020-09" db="EMBL/GenBank/DDBJ databases">
        <authorList>
            <person name="Sun Q."/>
            <person name="Ohkuma M."/>
        </authorList>
    </citation>
    <scope>NUCLEOTIDE SEQUENCE</scope>
    <source>
        <strain evidence="2">JCM 12580</strain>
    </source>
</reference>
<reference evidence="2" key="1">
    <citation type="journal article" date="2014" name="Int. J. Syst. Evol. Microbiol.">
        <title>Complete genome sequence of Corynebacterium casei LMG S-19264T (=DSM 44701T), isolated from a smear-ripened cheese.</title>
        <authorList>
            <consortium name="US DOE Joint Genome Institute (JGI-PGF)"/>
            <person name="Walter F."/>
            <person name="Albersmeier A."/>
            <person name="Kalinowski J."/>
            <person name="Ruckert C."/>
        </authorList>
    </citation>
    <scope>NUCLEOTIDE SEQUENCE</scope>
    <source>
        <strain evidence="2">JCM 12580</strain>
    </source>
</reference>
<keyword evidence="3" id="KW-1185">Reference proteome</keyword>
<dbReference type="Proteomes" id="UP000658382">
    <property type="component" value="Unassembled WGS sequence"/>
</dbReference>
<comment type="caution">
    <text evidence="2">The sequence shown here is derived from an EMBL/GenBank/DDBJ whole genome shotgun (WGS) entry which is preliminary data.</text>
</comment>